<comment type="caution">
    <text evidence="2">The sequence shown here is derived from an EMBL/GenBank/DDBJ whole genome shotgun (WGS) entry which is preliminary data.</text>
</comment>
<reference evidence="2" key="1">
    <citation type="submission" date="2021-02" db="EMBL/GenBank/DDBJ databases">
        <authorList>
            <person name="Dougan E. K."/>
            <person name="Rhodes N."/>
            <person name="Thang M."/>
            <person name="Chan C."/>
        </authorList>
    </citation>
    <scope>NUCLEOTIDE SEQUENCE</scope>
</reference>
<evidence type="ECO:0000313" key="3">
    <source>
        <dbReference type="Proteomes" id="UP000626109"/>
    </source>
</evidence>
<evidence type="ECO:0000256" key="1">
    <source>
        <dbReference type="SAM" id="SignalP"/>
    </source>
</evidence>
<feature type="signal peptide" evidence="1">
    <location>
        <begin position="1"/>
        <end position="32"/>
    </location>
</feature>
<name>A0A813JYU6_POLGL</name>
<dbReference type="EMBL" id="CAJNNW010027147">
    <property type="protein sequence ID" value="CAE8689866.1"/>
    <property type="molecule type" value="Genomic_DNA"/>
</dbReference>
<protein>
    <submittedName>
        <fullName evidence="2">Uncharacterized protein</fullName>
    </submittedName>
</protein>
<evidence type="ECO:0000313" key="2">
    <source>
        <dbReference type="EMBL" id="CAE8689866.1"/>
    </source>
</evidence>
<dbReference type="Proteomes" id="UP000626109">
    <property type="component" value="Unassembled WGS sequence"/>
</dbReference>
<dbReference type="AlphaFoldDB" id="A0A813JYU6"/>
<keyword evidence="1" id="KW-0732">Signal</keyword>
<accession>A0A813JYU6</accession>
<organism evidence="2 3">
    <name type="scientific">Polarella glacialis</name>
    <name type="common">Dinoflagellate</name>
    <dbReference type="NCBI Taxonomy" id="89957"/>
    <lineage>
        <taxon>Eukaryota</taxon>
        <taxon>Sar</taxon>
        <taxon>Alveolata</taxon>
        <taxon>Dinophyceae</taxon>
        <taxon>Suessiales</taxon>
        <taxon>Suessiaceae</taxon>
        <taxon>Polarella</taxon>
    </lineage>
</organism>
<feature type="chain" id="PRO_5032840664" evidence="1">
    <location>
        <begin position="33"/>
        <end position="128"/>
    </location>
</feature>
<sequence length="128" mass="13782">RRLDAAVMKLTFCFAHGLSLLVLIGTTSPVTADFSIDFLDDAAEIDWTAGSVLGLQRGFKLTRKEVKPKPKLSKGSLLGLQRSTSLQKISAPLVEDVEDVVEASAAVSSGKMNPVRRLGSRVRSERGV</sequence>
<gene>
    <name evidence="2" type="ORF">PGLA2088_LOCUS26664</name>
</gene>
<feature type="non-terminal residue" evidence="2">
    <location>
        <position position="128"/>
    </location>
</feature>
<proteinExistence type="predicted"/>